<dbReference type="Proteomes" id="UP000238479">
    <property type="component" value="Chromosome 4"/>
</dbReference>
<feature type="region of interest" description="Disordered" evidence="1">
    <location>
        <begin position="89"/>
        <end position="149"/>
    </location>
</feature>
<dbReference type="Gene3D" id="3.10.20.90">
    <property type="entry name" value="Phosphatidylinositol 3-kinase Catalytic Subunit, Chain A, domain 1"/>
    <property type="match status" value="1"/>
</dbReference>
<dbReference type="AlphaFoldDB" id="A0A2P6R085"/>
<protein>
    <submittedName>
        <fullName evidence="2">Uncharacterized protein</fullName>
    </submittedName>
</protein>
<organism evidence="2 3">
    <name type="scientific">Rosa chinensis</name>
    <name type="common">China rose</name>
    <dbReference type="NCBI Taxonomy" id="74649"/>
    <lineage>
        <taxon>Eukaryota</taxon>
        <taxon>Viridiplantae</taxon>
        <taxon>Streptophyta</taxon>
        <taxon>Embryophyta</taxon>
        <taxon>Tracheophyta</taxon>
        <taxon>Spermatophyta</taxon>
        <taxon>Magnoliopsida</taxon>
        <taxon>eudicotyledons</taxon>
        <taxon>Gunneridae</taxon>
        <taxon>Pentapetalae</taxon>
        <taxon>rosids</taxon>
        <taxon>fabids</taxon>
        <taxon>Rosales</taxon>
        <taxon>Rosaceae</taxon>
        <taxon>Rosoideae</taxon>
        <taxon>Rosoideae incertae sedis</taxon>
        <taxon>Rosa</taxon>
    </lineage>
</organism>
<dbReference type="PANTHER" id="PTHR47290">
    <property type="entry name" value="RING FINGER PROTEIN"/>
    <property type="match status" value="1"/>
</dbReference>
<evidence type="ECO:0000256" key="1">
    <source>
        <dbReference type="SAM" id="MobiDB-lite"/>
    </source>
</evidence>
<reference evidence="2 3" key="1">
    <citation type="journal article" date="2018" name="Nat. Genet.">
        <title>The Rosa genome provides new insights in the design of modern roses.</title>
        <authorList>
            <person name="Bendahmane M."/>
        </authorList>
    </citation>
    <scope>NUCLEOTIDE SEQUENCE [LARGE SCALE GENOMIC DNA]</scope>
    <source>
        <strain evidence="3">cv. Old Blush</strain>
    </source>
</reference>
<evidence type="ECO:0000313" key="3">
    <source>
        <dbReference type="Proteomes" id="UP000238479"/>
    </source>
</evidence>
<sequence length="436" mass="48037">MTMVPSAHHQNLSRQQQHPHLYGGYGGCGANYYNNTAPDDESFGGHLMNQVEEGGYDQYSYCNNNNNTITDQSYLLASSDLVVVNGPMAEDESRTNSLNNEAEAGSSSKAPVDEDQRDERWLQLSIGGHTASSADVQAPERRSSLRGSSSASGLIELDLLSANISSPSSSSSRQFQLQQAARSSTTPMFHVPDHHHQIRVPNFGTNLMNTTSNLYFQHPGMGMGMGMSSSLPPSFPQHQHQEVNWGFRPLIPHHNNHIGNSASTSTSSSSFMQLGPASSSYFARPFQLQHHHLHHGGGAGPSLDFRVVDPPRRPQSGIWFMLQASQNQKEPFLPQIPKSYLRIKDGRMTVRLIKKYLVNKLRLDSESEVEITCRGQQLLPFLTLQHVRDNIWSLRDAAAASLTLLPLPDSSSSTSTTDDHVMVLHYARTSSSSTTA</sequence>
<evidence type="ECO:0000313" key="2">
    <source>
        <dbReference type="EMBL" id="PRQ39806.1"/>
    </source>
</evidence>
<dbReference type="InterPro" id="IPR044171">
    <property type="entry name" value="LAX2-like"/>
</dbReference>
<name>A0A2P6R085_ROSCH</name>
<dbReference type="OMA" id="HIWSTTN"/>
<dbReference type="Gramene" id="PRQ39806">
    <property type="protein sequence ID" value="PRQ39806"/>
    <property type="gene ID" value="RchiOBHm_Chr4g0429231"/>
</dbReference>
<accession>A0A2P6R085</accession>
<comment type="caution">
    <text evidence="2">The sequence shown here is derived from an EMBL/GenBank/DDBJ whole genome shotgun (WGS) entry which is preliminary data.</text>
</comment>
<dbReference type="STRING" id="74649.A0A2P6R085"/>
<keyword evidence="3" id="KW-1185">Reference proteome</keyword>
<dbReference type="PANTHER" id="PTHR47290:SF4">
    <property type="entry name" value="RING FINGER PROTEIN"/>
    <property type="match status" value="1"/>
</dbReference>
<proteinExistence type="predicted"/>
<gene>
    <name evidence="2" type="ORF">RchiOBHm_Chr4g0429231</name>
</gene>
<dbReference type="EMBL" id="PDCK01000042">
    <property type="protein sequence ID" value="PRQ39806.1"/>
    <property type="molecule type" value="Genomic_DNA"/>
</dbReference>
<feature type="compositionally biased region" description="Polar residues" evidence="1">
    <location>
        <begin position="95"/>
        <end position="109"/>
    </location>
</feature>
<feature type="compositionally biased region" description="Basic and acidic residues" evidence="1">
    <location>
        <begin position="111"/>
        <end position="121"/>
    </location>
</feature>